<dbReference type="AlphaFoldDB" id="A0AAV6YYJ0"/>
<dbReference type="InterPro" id="IPR036291">
    <property type="entry name" value="NAD(P)-bd_dom_sf"/>
</dbReference>
<dbReference type="Proteomes" id="UP000824782">
    <property type="component" value="Unassembled WGS sequence"/>
</dbReference>
<evidence type="ECO:0000313" key="5">
    <source>
        <dbReference type="EMBL" id="KAG8541856.1"/>
    </source>
</evidence>
<evidence type="ECO:0000256" key="4">
    <source>
        <dbReference type="SAM" id="SignalP"/>
    </source>
</evidence>
<dbReference type="EMBL" id="WNYA01000003">
    <property type="protein sequence ID" value="KAG8581131.1"/>
    <property type="molecule type" value="Genomic_DNA"/>
</dbReference>
<proteinExistence type="inferred from homology"/>
<keyword evidence="2" id="KW-0560">Oxidoreductase</keyword>
<sequence length="319" mass="35472">MWLVVLALVVLLLVYRWHRQSRILENLSDKYVFITGCDTGFGNSLAKQLDKRGMKVLASCLTEKGAENLKKETSSRLQTTILDISDSKNVSSVAEWVSHVVGDKGLWGLVNNAGIPGQLVPLGWLKKNDFLKVLDVNLLGMVDVTLSLLPLVIKAKGRIVNVSSVIGRLPVIPGGYALAKFGVEAFSDTLRREVNDFGVKVSIVEPGAFNTNIQSFLTVIKKNTEDKFHLLPAETKNIYGEQYLKKYLQNIDELSTKSSSRIYLVTDCMEHALTACHPWTRYSAGLDAKLFYIPLSYLPTFITDYVLSLYAPKPAQGMK</sequence>
<evidence type="ECO:0000256" key="2">
    <source>
        <dbReference type="ARBA" id="ARBA00023002"/>
    </source>
</evidence>
<dbReference type="PANTHER" id="PTHR43313">
    <property type="entry name" value="SHORT-CHAIN DEHYDROGENASE/REDUCTASE FAMILY 9C"/>
    <property type="match status" value="1"/>
</dbReference>
<keyword evidence="4" id="KW-0732">Signal</keyword>
<dbReference type="PANTHER" id="PTHR43313:SF51">
    <property type="match status" value="1"/>
</dbReference>
<keyword evidence="7" id="KW-1185">Reference proteome</keyword>
<dbReference type="GO" id="GO:0016491">
    <property type="term" value="F:oxidoreductase activity"/>
    <property type="evidence" value="ECO:0007669"/>
    <property type="project" value="UniProtKB-KW"/>
</dbReference>
<feature type="signal peptide" evidence="4">
    <location>
        <begin position="1"/>
        <end position="19"/>
    </location>
</feature>
<gene>
    <name evidence="6" type="ORF">GDO81_007565</name>
    <name evidence="5" type="ORF">GDO81_028122</name>
</gene>
<dbReference type="EMBL" id="WNYA01006447">
    <property type="protein sequence ID" value="KAG8541856.1"/>
    <property type="molecule type" value="Genomic_DNA"/>
</dbReference>
<evidence type="ECO:0000256" key="1">
    <source>
        <dbReference type="ARBA" id="ARBA00006484"/>
    </source>
</evidence>
<accession>A0AAV6YYJ0</accession>
<feature type="chain" id="PRO_5044715398" evidence="4">
    <location>
        <begin position="20"/>
        <end position="319"/>
    </location>
</feature>
<evidence type="ECO:0000313" key="7">
    <source>
        <dbReference type="Proteomes" id="UP000824782"/>
    </source>
</evidence>
<dbReference type="SUPFAM" id="SSF51735">
    <property type="entry name" value="NAD(P)-binding Rossmann-fold domains"/>
    <property type="match status" value="1"/>
</dbReference>
<protein>
    <submittedName>
        <fullName evidence="5">Uncharacterized protein</fullName>
    </submittedName>
</protein>
<reference evidence="5" key="1">
    <citation type="thesis" date="2020" institute="ProQuest LLC" country="789 East Eisenhower Parkway, Ann Arbor, MI, USA">
        <title>Comparative Genomics and Chromosome Evolution.</title>
        <authorList>
            <person name="Mudd A.B."/>
        </authorList>
    </citation>
    <scope>NUCLEOTIDE SEQUENCE</scope>
    <source>
        <strain evidence="5">237g6f4</strain>
        <tissue evidence="5">Blood</tissue>
    </source>
</reference>
<comment type="similarity">
    <text evidence="1 3">Belongs to the short-chain dehydrogenases/reductases (SDR) family.</text>
</comment>
<dbReference type="Gene3D" id="3.40.50.720">
    <property type="entry name" value="NAD(P)-binding Rossmann-like Domain"/>
    <property type="match status" value="1"/>
</dbReference>
<organism evidence="5 7">
    <name type="scientific">Engystomops pustulosus</name>
    <name type="common">Tungara frog</name>
    <name type="synonym">Physalaemus pustulosus</name>
    <dbReference type="NCBI Taxonomy" id="76066"/>
    <lineage>
        <taxon>Eukaryota</taxon>
        <taxon>Metazoa</taxon>
        <taxon>Chordata</taxon>
        <taxon>Craniata</taxon>
        <taxon>Vertebrata</taxon>
        <taxon>Euteleostomi</taxon>
        <taxon>Amphibia</taxon>
        <taxon>Batrachia</taxon>
        <taxon>Anura</taxon>
        <taxon>Neobatrachia</taxon>
        <taxon>Hyloidea</taxon>
        <taxon>Leptodactylidae</taxon>
        <taxon>Leiuperinae</taxon>
        <taxon>Engystomops</taxon>
    </lineage>
</organism>
<name>A0AAV6YYJ0_ENGPU</name>
<dbReference type="InterPro" id="IPR002347">
    <property type="entry name" value="SDR_fam"/>
</dbReference>
<comment type="caution">
    <text evidence="5">The sequence shown here is derived from an EMBL/GenBank/DDBJ whole genome shotgun (WGS) entry which is preliminary data.</text>
</comment>
<dbReference type="FunFam" id="3.40.50.720:FF:000074">
    <property type="entry name" value="Retinol dehydrogenase type 1"/>
    <property type="match status" value="1"/>
</dbReference>
<dbReference type="PRINTS" id="PR00081">
    <property type="entry name" value="GDHRDH"/>
</dbReference>
<dbReference type="GO" id="GO:0008202">
    <property type="term" value="P:steroid metabolic process"/>
    <property type="evidence" value="ECO:0007669"/>
    <property type="project" value="TreeGrafter"/>
</dbReference>
<dbReference type="PRINTS" id="PR00080">
    <property type="entry name" value="SDRFAMILY"/>
</dbReference>
<dbReference type="Pfam" id="PF00106">
    <property type="entry name" value="adh_short"/>
    <property type="match status" value="1"/>
</dbReference>
<evidence type="ECO:0000256" key="3">
    <source>
        <dbReference type="RuleBase" id="RU000363"/>
    </source>
</evidence>
<evidence type="ECO:0000313" key="6">
    <source>
        <dbReference type="EMBL" id="KAG8581131.1"/>
    </source>
</evidence>